<dbReference type="PANTHER" id="PTHR36115:SF6">
    <property type="entry name" value="PROLINE-RICH ANTIGEN HOMOLOG"/>
    <property type="match status" value="1"/>
</dbReference>
<dbReference type="InterPro" id="IPR051791">
    <property type="entry name" value="Pra-immunoreactive"/>
</dbReference>
<gene>
    <name evidence="8" type="ORF">GT755_10775</name>
</gene>
<dbReference type="AlphaFoldDB" id="A0A7C9J1V3"/>
<feature type="transmembrane region" description="Helical" evidence="6">
    <location>
        <begin position="58"/>
        <end position="79"/>
    </location>
</feature>
<keyword evidence="5 6" id="KW-0472">Membrane</keyword>
<protein>
    <recommendedName>
        <fullName evidence="7">RDD domain-containing protein</fullName>
    </recommendedName>
</protein>
<reference evidence="8 9" key="1">
    <citation type="submission" date="2020-01" db="EMBL/GenBank/DDBJ databases">
        <title>Herbidospora sp. NEAU-GS84 nov., a novel actinomycete isolated from soil.</title>
        <authorList>
            <person name="Han L."/>
        </authorList>
    </citation>
    <scope>NUCLEOTIDE SEQUENCE [LARGE SCALE GENOMIC DNA]</scope>
    <source>
        <strain evidence="8 9">NEAU-GS84</strain>
    </source>
</reference>
<evidence type="ECO:0000256" key="4">
    <source>
        <dbReference type="ARBA" id="ARBA00022989"/>
    </source>
</evidence>
<dbReference type="PANTHER" id="PTHR36115">
    <property type="entry name" value="PROLINE-RICH ANTIGEN HOMOLOG-RELATED"/>
    <property type="match status" value="1"/>
</dbReference>
<evidence type="ECO:0000256" key="1">
    <source>
        <dbReference type="ARBA" id="ARBA00004651"/>
    </source>
</evidence>
<dbReference type="EMBL" id="WXEW01000003">
    <property type="protein sequence ID" value="NAS22166.1"/>
    <property type="molecule type" value="Genomic_DNA"/>
</dbReference>
<evidence type="ECO:0000256" key="3">
    <source>
        <dbReference type="ARBA" id="ARBA00022692"/>
    </source>
</evidence>
<feature type="transmembrane region" description="Helical" evidence="6">
    <location>
        <begin position="170"/>
        <end position="192"/>
    </location>
</feature>
<keyword evidence="3 6" id="KW-0812">Transmembrane</keyword>
<dbReference type="Pfam" id="PF06271">
    <property type="entry name" value="RDD"/>
    <property type="match status" value="1"/>
</dbReference>
<evidence type="ECO:0000256" key="6">
    <source>
        <dbReference type="SAM" id="Phobius"/>
    </source>
</evidence>
<keyword evidence="2" id="KW-1003">Cell membrane</keyword>
<dbReference type="Proteomes" id="UP000479526">
    <property type="component" value="Unassembled WGS sequence"/>
</dbReference>
<comment type="caution">
    <text evidence="8">The sequence shown here is derived from an EMBL/GenBank/DDBJ whole genome shotgun (WGS) entry which is preliminary data.</text>
</comment>
<evidence type="ECO:0000259" key="7">
    <source>
        <dbReference type="Pfam" id="PF06271"/>
    </source>
</evidence>
<dbReference type="GO" id="GO:0005886">
    <property type="term" value="C:plasma membrane"/>
    <property type="evidence" value="ECO:0007669"/>
    <property type="project" value="UniProtKB-SubCell"/>
</dbReference>
<keyword evidence="9" id="KW-1185">Reference proteome</keyword>
<sequence length="331" mass="36563">MSRPALATWLLAAAVAAFPTWEEWRFRLAPGAFEGFSCIGSGWSEPSPLDPLRGDLDALLLNVEAWAIPPLLILAALLARRNPRRAGRRTAVVLVLIAVVEPATPLYSFPDECGGLIPLLTAEWFTTVMDSWGSTQLCLIGAAVLILLATWRMSDATPGEATGVTWRRPVALLVDYLLVVAVLTFVVEPILWLPGVDELPLSVSVHHGLLNQATIRSDTVDFEGLIILFVVFLYFWGQHTLWGQTPGKRLLRIQVTPTRTAKRMALRTLIFALLVFVSLVGPVVLIVNGMWTLLDPEGRALHDRLLNTEVTRKARSTGQREARVRPFPGQR</sequence>
<organism evidence="8 9">
    <name type="scientific">Herbidospora solisilvae</name>
    <dbReference type="NCBI Taxonomy" id="2696284"/>
    <lineage>
        <taxon>Bacteria</taxon>
        <taxon>Bacillati</taxon>
        <taxon>Actinomycetota</taxon>
        <taxon>Actinomycetes</taxon>
        <taxon>Streptosporangiales</taxon>
        <taxon>Streptosporangiaceae</taxon>
        <taxon>Herbidospora</taxon>
    </lineage>
</organism>
<proteinExistence type="predicted"/>
<evidence type="ECO:0000256" key="5">
    <source>
        <dbReference type="ARBA" id="ARBA00023136"/>
    </source>
</evidence>
<evidence type="ECO:0000256" key="2">
    <source>
        <dbReference type="ARBA" id="ARBA00022475"/>
    </source>
</evidence>
<feature type="transmembrane region" description="Helical" evidence="6">
    <location>
        <begin position="91"/>
        <end position="109"/>
    </location>
</feature>
<accession>A0A7C9J1V3</accession>
<evidence type="ECO:0000313" key="8">
    <source>
        <dbReference type="EMBL" id="NAS22166.1"/>
    </source>
</evidence>
<feature type="transmembrane region" description="Helical" evidence="6">
    <location>
        <begin position="129"/>
        <end position="149"/>
    </location>
</feature>
<evidence type="ECO:0000313" key="9">
    <source>
        <dbReference type="Proteomes" id="UP000479526"/>
    </source>
</evidence>
<comment type="subcellular location">
    <subcellularLocation>
        <location evidence="1">Cell membrane</location>
        <topology evidence="1">Multi-pass membrane protein</topology>
    </subcellularLocation>
</comment>
<dbReference type="RefSeq" id="WP_161479576.1">
    <property type="nucleotide sequence ID" value="NZ_WXEW01000003.1"/>
</dbReference>
<feature type="transmembrane region" description="Helical" evidence="6">
    <location>
        <begin position="264"/>
        <end position="287"/>
    </location>
</feature>
<feature type="transmembrane region" description="Helical" evidence="6">
    <location>
        <begin position="224"/>
        <end position="243"/>
    </location>
</feature>
<name>A0A7C9J1V3_9ACTN</name>
<feature type="domain" description="RDD" evidence="7">
    <location>
        <begin position="165"/>
        <end position="306"/>
    </location>
</feature>
<dbReference type="InterPro" id="IPR010432">
    <property type="entry name" value="RDD"/>
</dbReference>
<keyword evidence="4 6" id="KW-1133">Transmembrane helix</keyword>